<reference evidence="3" key="1">
    <citation type="journal article" date="2019" name="Int. J. Syst. Evol. Microbiol.">
        <title>The Global Catalogue of Microorganisms (GCM) 10K type strain sequencing project: providing services to taxonomists for standard genome sequencing and annotation.</title>
        <authorList>
            <consortium name="The Broad Institute Genomics Platform"/>
            <consortium name="The Broad Institute Genome Sequencing Center for Infectious Disease"/>
            <person name="Wu L."/>
            <person name="Ma J."/>
        </authorList>
    </citation>
    <scope>NUCLEOTIDE SEQUENCE [LARGE SCALE GENOMIC DNA]</scope>
    <source>
        <strain evidence="3">KCTC 42730</strain>
    </source>
</reference>
<dbReference type="PANTHER" id="PTHR33321:SF12">
    <property type="entry name" value="PLANT BASIC SECRETORY PROTEIN (BSP) FAMILY PROTEIN"/>
    <property type="match status" value="1"/>
</dbReference>
<sequence length="275" mass="30518">MAHLKLSSLLVAGALIAPAAVASTFDTGLKPLEFDAVASWQHFVLPKITLVTDTQAQSTLWQALTEQQVQTIALRVARILYQDSDQAPQLPTLSLTLKEMKGVAYKDGNFSGAAIYVSREYLDKFQQQHGAAAAFQELIGILYHEIAHAYQLDDHNYKEIGPIIEGIADVVRYKAGYIPQSARKLGGNYDSGYKTTAFYLLWLEQNGYPNMLTQINASLNPHDGQKWSWSWFATTTGLDFASSWQTYQAELSKELAQELPQEVTRELSKAQGAAL</sequence>
<name>A0ABV7CJ08_9GAMM</name>
<feature type="signal peptide" evidence="1">
    <location>
        <begin position="1"/>
        <end position="22"/>
    </location>
</feature>
<dbReference type="InterPro" id="IPR007541">
    <property type="entry name" value="Uncharacterised_BSP"/>
</dbReference>
<keyword evidence="1" id="KW-0732">Signal</keyword>
<dbReference type="Pfam" id="PF04450">
    <property type="entry name" value="BSP"/>
    <property type="match status" value="1"/>
</dbReference>
<dbReference type="PANTHER" id="PTHR33321">
    <property type="match status" value="1"/>
</dbReference>
<evidence type="ECO:0000313" key="3">
    <source>
        <dbReference type="Proteomes" id="UP001595453"/>
    </source>
</evidence>
<dbReference type="RefSeq" id="WP_377123143.1">
    <property type="nucleotide sequence ID" value="NZ_JBHRSD010000014.1"/>
</dbReference>
<keyword evidence="3" id="KW-1185">Reference proteome</keyword>
<accession>A0ABV7CJ08</accession>
<dbReference type="EMBL" id="JBHRSD010000014">
    <property type="protein sequence ID" value="MFC3032538.1"/>
    <property type="molecule type" value="Genomic_DNA"/>
</dbReference>
<comment type="caution">
    <text evidence="2">The sequence shown here is derived from an EMBL/GenBank/DDBJ whole genome shotgun (WGS) entry which is preliminary data.</text>
</comment>
<feature type="chain" id="PRO_5045376647" evidence="1">
    <location>
        <begin position="23"/>
        <end position="275"/>
    </location>
</feature>
<evidence type="ECO:0000256" key="1">
    <source>
        <dbReference type="SAM" id="SignalP"/>
    </source>
</evidence>
<dbReference type="Proteomes" id="UP001595453">
    <property type="component" value="Unassembled WGS sequence"/>
</dbReference>
<proteinExistence type="predicted"/>
<organism evidence="2 3">
    <name type="scientific">Pseudoalteromonas fenneropenaei</name>
    <dbReference type="NCBI Taxonomy" id="1737459"/>
    <lineage>
        <taxon>Bacteria</taxon>
        <taxon>Pseudomonadati</taxon>
        <taxon>Pseudomonadota</taxon>
        <taxon>Gammaproteobacteria</taxon>
        <taxon>Alteromonadales</taxon>
        <taxon>Pseudoalteromonadaceae</taxon>
        <taxon>Pseudoalteromonas</taxon>
    </lineage>
</organism>
<gene>
    <name evidence="2" type="ORF">ACFOEE_08410</name>
</gene>
<evidence type="ECO:0000313" key="2">
    <source>
        <dbReference type="EMBL" id="MFC3032538.1"/>
    </source>
</evidence>
<protein>
    <submittedName>
        <fullName evidence="2">Basic secretory protein-like protein</fullName>
    </submittedName>
</protein>